<keyword evidence="2" id="KW-1185">Reference proteome</keyword>
<dbReference type="KEGG" id="mfp:MBIO_0063"/>
<accession>C4XDV6</accession>
<organism evidence="1 2">
    <name type="scientific">Mycoplasmopsis fermentans (strain ATCC 19989 / NBRC 14854 / NCTC 10117 / PG18)</name>
    <name type="common">Mycoplasma fermentans</name>
    <dbReference type="NCBI Taxonomy" id="496833"/>
    <lineage>
        <taxon>Bacteria</taxon>
        <taxon>Bacillati</taxon>
        <taxon>Mycoplasmatota</taxon>
        <taxon>Mycoplasmoidales</taxon>
        <taxon>Metamycoplasmataceae</taxon>
        <taxon>Mycoplasmopsis</taxon>
    </lineage>
</organism>
<dbReference type="PATRIC" id="fig|496833.3.peg.64"/>
<dbReference type="EMBL" id="AP009608">
    <property type="protein sequence ID" value="BAH69328.1"/>
    <property type="molecule type" value="Genomic_DNA"/>
</dbReference>
<evidence type="ECO:0000313" key="2">
    <source>
        <dbReference type="Proteomes" id="UP000006810"/>
    </source>
</evidence>
<dbReference type="HOGENOM" id="CLU_1794359_0_0_14"/>
<evidence type="ECO:0000313" key="1">
    <source>
        <dbReference type="EMBL" id="BAH69328.1"/>
    </source>
</evidence>
<name>C4XDV6_MYCFP</name>
<protein>
    <submittedName>
        <fullName evidence="1">Uncharacterized protein</fullName>
    </submittedName>
</protein>
<sequence length="144" mass="17627">MCRYWYCRWWTLCISIEIQKVHFFWISAMFLQKITNVLYHRTEANFSTNYNTSKIDKKIKCHRIIDWKLNLGVEKVKIMFGNYAKTYNKERIICDLILDINKYEPKLCQTTIELYKDSKHDLKRLLKYAKIFNIVERIKLLFNL</sequence>
<gene>
    <name evidence="1" type="ordered locus">MBIO_0063</name>
</gene>
<dbReference type="AlphaFoldDB" id="C4XDV6"/>
<proteinExistence type="predicted"/>
<reference evidence="1 2" key="1">
    <citation type="journal article" date="2009" name="Curr. Microbiol.">
        <title>Molecular cloning and expression of a novel cholinephosphotransferase involved in glycoglycerophospholipid biosynthesis of Mycoplasma fermentans.</title>
        <authorList>
            <person name="Ishida N."/>
            <person name="Irikura D."/>
            <person name="Matsuda K."/>
            <person name="Sato S."/>
            <person name="Asano K."/>
        </authorList>
    </citation>
    <scope>NUCLEOTIDE SEQUENCE [LARGE SCALE GENOMIC DNA]</scope>
    <source>
        <strain evidence="2">ATCC 19989 / NBRC 14854 / NCTC 10117 / PG18</strain>
    </source>
</reference>
<dbReference type="Proteomes" id="UP000006810">
    <property type="component" value="Chromosome"/>
</dbReference>